<dbReference type="SUPFAM" id="SSF56399">
    <property type="entry name" value="ADP-ribosylation"/>
    <property type="match status" value="1"/>
</dbReference>
<feature type="domain" description="ADP ribosyltransferase" evidence="1">
    <location>
        <begin position="24"/>
        <end position="184"/>
    </location>
</feature>
<dbReference type="GO" id="GO:0005576">
    <property type="term" value="C:extracellular region"/>
    <property type="evidence" value="ECO:0007669"/>
    <property type="project" value="InterPro"/>
</dbReference>
<reference evidence="2 3" key="1">
    <citation type="submission" date="2019-04" db="EMBL/GenBank/DDBJ databases">
        <title>Genome sequencing of Clostridium botulinum Groups I-IV and Clostridium butyricum.</title>
        <authorList>
            <person name="Brunt J."/>
            <person name="Van Vliet A.H.M."/>
            <person name="Stringer S.C."/>
            <person name="Carter A.T."/>
            <person name="Peck M.W."/>
        </authorList>
    </citation>
    <scope>NUCLEOTIDE SEQUENCE [LARGE SCALE GENOMIC DNA]</scope>
    <source>
        <strain evidence="2 3">CB-K-33E</strain>
    </source>
</reference>
<dbReference type="Proteomes" id="UP000473681">
    <property type="component" value="Unassembled WGS sequence"/>
</dbReference>
<evidence type="ECO:0000313" key="2">
    <source>
        <dbReference type="EMBL" id="NFN36462.1"/>
    </source>
</evidence>
<evidence type="ECO:0000313" key="3">
    <source>
        <dbReference type="Proteomes" id="UP000473681"/>
    </source>
</evidence>
<accession>A0A846K4J0</accession>
<proteinExistence type="predicted"/>
<organism evidence="2 3">
    <name type="scientific">Clostridium botulinum</name>
    <dbReference type="NCBI Taxonomy" id="1491"/>
    <lineage>
        <taxon>Bacteria</taxon>
        <taxon>Bacillati</taxon>
        <taxon>Bacillota</taxon>
        <taxon>Clostridia</taxon>
        <taxon>Eubacteriales</taxon>
        <taxon>Clostridiaceae</taxon>
        <taxon>Clostridium</taxon>
    </lineage>
</organism>
<evidence type="ECO:0000259" key="1">
    <source>
        <dbReference type="Pfam" id="PF03496"/>
    </source>
</evidence>
<dbReference type="Gene3D" id="3.90.176.10">
    <property type="entry name" value="Toxin ADP-ribosyltransferase, Chain A, domain 1"/>
    <property type="match status" value="1"/>
</dbReference>
<dbReference type="PROSITE" id="PS51996">
    <property type="entry name" value="TR_MART"/>
    <property type="match status" value="1"/>
</dbReference>
<protein>
    <recommendedName>
        <fullName evidence="1">ADP ribosyltransferase domain-containing protein</fullName>
    </recommendedName>
</protein>
<comment type="caution">
    <text evidence="2">The sequence shown here is derived from an EMBL/GenBank/DDBJ whole genome shotgun (WGS) entry which is preliminary data.</text>
</comment>
<dbReference type="InterPro" id="IPR003540">
    <property type="entry name" value="ADP-ribosyltransferase"/>
</dbReference>
<gene>
    <name evidence="2" type="ORF">FDB51_15360</name>
</gene>
<dbReference type="AlphaFoldDB" id="A0A846K4J0"/>
<dbReference type="Pfam" id="PF03496">
    <property type="entry name" value="ADPrib_exo_Tox"/>
    <property type="match status" value="1"/>
</dbReference>
<dbReference type="EMBL" id="SWVK01000023">
    <property type="protein sequence ID" value="NFN36462.1"/>
    <property type="molecule type" value="Genomic_DNA"/>
</dbReference>
<sequence length="217" mass="25579">MRYGKMNNDIISSDYIELRNNKVAKKWGEKYYYEWGKHYIKSMNIAKNVLRSSLMASIVEFYCGHSHIHINKYLRFGIDESKIYEEMSHILIITLSTAPRVPNNIIVYRLVCDEFIHELIKRNKKGLPTQEKGFISTSLTKDIIKNSNEPYSDDKNMLKIYVKSNTVGIYVNVIAKRNENELLLCPDGYFRLLKNPYEESGKIIYECELIYFFMDII</sequence>
<name>A0A846K4J0_CLOBO</name>